<dbReference type="Gene3D" id="3.40.50.1980">
    <property type="entry name" value="Nitrogenase molybdenum iron protein domain"/>
    <property type="match status" value="2"/>
</dbReference>
<dbReference type="Proteomes" id="UP000825483">
    <property type="component" value="Unassembled WGS sequence"/>
</dbReference>
<feature type="chain" id="PRO_5040498009" evidence="1">
    <location>
        <begin position="23"/>
        <end position="379"/>
    </location>
</feature>
<dbReference type="AlphaFoldDB" id="A0A9R1CAY9"/>
<dbReference type="EMBL" id="BPUB01000002">
    <property type="protein sequence ID" value="GJG59261.1"/>
    <property type="molecule type" value="Genomic_DNA"/>
</dbReference>
<dbReference type="GeneID" id="72466701"/>
<keyword evidence="4" id="KW-1185">Reference proteome</keyword>
<dbReference type="InterPro" id="IPR002491">
    <property type="entry name" value="ABC_transptr_periplasmic_BD"/>
</dbReference>
<feature type="signal peptide" evidence="1">
    <location>
        <begin position="1"/>
        <end position="22"/>
    </location>
</feature>
<accession>A0A9R1CAY9</accession>
<protein>
    <submittedName>
        <fullName evidence="3">Iron ABC transporter substrate-binding protein</fullName>
    </submittedName>
</protein>
<evidence type="ECO:0000313" key="3">
    <source>
        <dbReference type="EMBL" id="GJG59261.1"/>
    </source>
</evidence>
<comment type="caution">
    <text evidence="3">The sequence shown here is derived from an EMBL/GenBank/DDBJ whole genome shotgun (WGS) entry which is preliminary data.</text>
</comment>
<dbReference type="SUPFAM" id="SSF53807">
    <property type="entry name" value="Helical backbone' metal receptor"/>
    <property type="match status" value="1"/>
</dbReference>
<feature type="domain" description="Fe/B12 periplasmic-binding" evidence="2">
    <location>
        <begin position="94"/>
        <end position="368"/>
    </location>
</feature>
<dbReference type="RefSeq" id="WP_223928818.1">
    <property type="nucleotide sequence ID" value="NZ_BPTU01000001.1"/>
</dbReference>
<reference evidence="3" key="1">
    <citation type="journal article" date="2022" name="Int. J. Syst. Evol. Microbiol.">
        <title>Prevotella lacticifex sp. nov., isolated from the rumen of cows.</title>
        <authorList>
            <person name="Shinkai T."/>
            <person name="Ikeyama N."/>
            <person name="Kumagai M."/>
            <person name="Ohmori H."/>
            <person name="Sakamoto M."/>
            <person name="Ohkuma M."/>
            <person name="Mitsumori M."/>
        </authorList>
    </citation>
    <scope>NUCLEOTIDE SEQUENCE</scope>
    <source>
        <strain evidence="3">R5076</strain>
    </source>
</reference>
<dbReference type="InterPro" id="IPR050902">
    <property type="entry name" value="ABC_Transporter_SBP"/>
</dbReference>
<organism evidence="3 4">
    <name type="scientific">Prevotella lacticifex</name>
    <dbReference type="NCBI Taxonomy" id="2854755"/>
    <lineage>
        <taxon>Bacteria</taxon>
        <taxon>Pseudomonadati</taxon>
        <taxon>Bacteroidota</taxon>
        <taxon>Bacteroidia</taxon>
        <taxon>Bacteroidales</taxon>
        <taxon>Prevotellaceae</taxon>
        <taxon>Prevotella</taxon>
    </lineage>
</organism>
<evidence type="ECO:0000259" key="2">
    <source>
        <dbReference type="PROSITE" id="PS50983"/>
    </source>
</evidence>
<keyword evidence="1" id="KW-0732">Signal</keyword>
<dbReference type="PROSITE" id="PS50983">
    <property type="entry name" value="FE_B12_PBP"/>
    <property type="match status" value="1"/>
</dbReference>
<evidence type="ECO:0000313" key="4">
    <source>
        <dbReference type="Proteomes" id="UP000825483"/>
    </source>
</evidence>
<dbReference type="PANTHER" id="PTHR30535">
    <property type="entry name" value="VITAMIN B12-BINDING PROTEIN"/>
    <property type="match status" value="1"/>
</dbReference>
<dbReference type="PANTHER" id="PTHR30535:SF34">
    <property type="entry name" value="MOLYBDATE-BINDING PROTEIN MOLA"/>
    <property type="match status" value="1"/>
</dbReference>
<evidence type="ECO:0000256" key="1">
    <source>
        <dbReference type="SAM" id="SignalP"/>
    </source>
</evidence>
<gene>
    <name evidence="3" type="ORF">PRLR5076_21120</name>
</gene>
<dbReference type="Pfam" id="PF01497">
    <property type="entry name" value="Peripla_BP_2"/>
    <property type="match status" value="1"/>
</dbReference>
<proteinExistence type="predicted"/>
<name>A0A9R1CAY9_9BACT</name>
<dbReference type="PROSITE" id="PS51257">
    <property type="entry name" value="PROKAR_LIPOPROTEIN"/>
    <property type="match status" value="1"/>
</dbReference>
<sequence>MDRISYLLLAITVLFLSACRNAGGNSPAGDSDSTFRYAKHIRMEHHDHYTVVTLADPWKSGRTLHTYILVSHTDSARTAGRLPKGTTVYIPLRRAAVFTAAHANLIEMLHSGGAIAAVADAEYMHIPDIQRRLSHGSGSLKDDGIVDVGNSMRPDVEKIIGLRADAVFLSPFENSGGYGKLENINIPIIECADYMEDGALGRAEWMKFYGMLFGRESEADSLFHVVEENYLKLKEEASHAKRSLSLLPDRKTGSVWYVPGGQSSVGLLYKDAGGRYALSSDNHTGSLPLSFETVLSKMGNADIWIMSYNGTMDRKNLMAEYSGYAVLKPFKTGNIYGCPVDKVPYFEEVSWRPDWLLGDLIQLLHPDLNKGKLRYYRKI</sequence>